<gene>
    <name evidence="2" type="ORF">chiPu_0030162</name>
</gene>
<feature type="non-terminal residue" evidence="2">
    <location>
        <position position="58"/>
    </location>
</feature>
<reference evidence="2 3" key="1">
    <citation type="journal article" date="2018" name="Nat. Ecol. Evol.">
        <title>Shark genomes provide insights into elasmobranch evolution and the origin of vertebrates.</title>
        <authorList>
            <person name="Hara Y"/>
            <person name="Yamaguchi K"/>
            <person name="Onimaru K"/>
            <person name="Kadota M"/>
            <person name="Koyanagi M"/>
            <person name="Keeley SD"/>
            <person name="Tatsumi K"/>
            <person name="Tanaka K"/>
            <person name="Motone F"/>
            <person name="Kageyama Y"/>
            <person name="Nozu R"/>
            <person name="Adachi N"/>
            <person name="Nishimura O"/>
            <person name="Nakagawa R"/>
            <person name="Tanegashima C"/>
            <person name="Kiyatake I"/>
            <person name="Matsumoto R"/>
            <person name="Murakumo K"/>
            <person name="Nishida K"/>
            <person name="Terakita A"/>
            <person name="Kuratani S"/>
            <person name="Sato K"/>
            <person name="Hyodo S Kuraku.S."/>
        </authorList>
    </citation>
    <scope>NUCLEOTIDE SEQUENCE [LARGE SCALE GENOMIC DNA]</scope>
</reference>
<keyword evidence="3" id="KW-1185">Reference proteome</keyword>
<proteinExistence type="predicted"/>
<organism evidence="2 3">
    <name type="scientific">Chiloscyllium punctatum</name>
    <name type="common">Brownbanded bambooshark</name>
    <name type="synonym">Hemiscyllium punctatum</name>
    <dbReference type="NCBI Taxonomy" id="137246"/>
    <lineage>
        <taxon>Eukaryota</taxon>
        <taxon>Metazoa</taxon>
        <taxon>Chordata</taxon>
        <taxon>Craniata</taxon>
        <taxon>Vertebrata</taxon>
        <taxon>Chondrichthyes</taxon>
        <taxon>Elasmobranchii</taxon>
        <taxon>Galeomorphii</taxon>
        <taxon>Galeoidea</taxon>
        <taxon>Orectolobiformes</taxon>
        <taxon>Hemiscylliidae</taxon>
        <taxon>Chiloscyllium</taxon>
    </lineage>
</organism>
<evidence type="ECO:0000313" key="3">
    <source>
        <dbReference type="Proteomes" id="UP000287033"/>
    </source>
</evidence>
<feature type="region of interest" description="Disordered" evidence="1">
    <location>
        <begin position="35"/>
        <end position="58"/>
    </location>
</feature>
<accession>A0A401TU32</accession>
<dbReference type="AlphaFoldDB" id="A0A401TU32"/>
<dbReference type="EMBL" id="BEZZ01176167">
    <property type="protein sequence ID" value="GCC46137.1"/>
    <property type="molecule type" value="Genomic_DNA"/>
</dbReference>
<evidence type="ECO:0000313" key="2">
    <source>
        <dbReference type="EMBL" id="GCC46137.1"/>
    </source>
</evidence>
<name>A0A401TU32_CHIPU</name>
<evidence type="ECO:0000256" key="1">
    <source>
        <dbReference type="SAM" id="MobiDB-lite"/>
    </source>
</evidence>
<comment type="caution">
    <text evidence="2">The sequence shown here is derived from an EMBL/GenBank/DDBJ whole genome shotgun (WGS) entry which is preliminary data.</text>
</comment>
<protein>
    <submittedName>
        <fullName evidence="2">Uncharacterized protein</fullName>
    </submittedName>
</protein>
<dbReference type="Proteomes" id="UP000287033">
    <property type="component" value="Unassembled WGS sequence"/>
</dbReference>
<sequence length="58" mass="6340">MSFRGDALAWNPESVLPRTMRPNGFRVLACGEPRNDESGHAARSILPSPARGCCGRDR</sequence>